<keyword evidence="2" id="KW-1185">Reference proteome</keyword>
<dbReference type="OrthoDB" id="426259at2"/>
<evidence type="ECO:0000313" key="1">
    <source>
        <dbReference type="EMBL" id="ERN40622.1"/>
    </source>
</evidence>
<dbReference type="AlphaFoldDB" id="U5DI62"/>
<comment type="caution">
    <text evidence="1">The sequence shown here is derived from an EMBL/GenBank/DDBJ whole genome shotgun (WGS) entry which is preliminary data.</text>
</comment>
<proteinExistence type="predicted"/>
<organism evidence="1 2">
    <name type="scientific">Rubidibacter lacunae KORDI 51-2</name>
    <dbReference type="NCBI Taxonomy" id="582515"/>
    <lineage>
        <taxon>Bacteria</taxon>
        <taxon>Bacillati</taxon>
        <taxon>Cyanobacteriota</taxon>
        <taxon>Cyanophyceae</taxon>
        <taxon>Oscillatoriophycideae</taxon>
        <taxon>Chroococcales</taxon>
        <taxon>Aphanothecaceae</taxon>
        <taxon>Rubidibacter</taxon>
    </lineage>
</organism>
<dbReference type="EMBL" id="ASSJ01000074">
    <property type="protein sequence ID" value="ERN40622.1"/>
    <property type="molecule type" value="Genomic_DNA"/>
</dbReference>
<dbReference type="eggNOG" id="ENOG5034054">
    <property type="taxonomic scope" value="Bacteria"/>
</dbReference>
<accession>U5DI62</accession>
<dbReference type="Proteomes" id="UP000016960">
    <property type="component" value="Unassembled WGS sequence"/>
</dbReference>
<evidence type="ECO:0000313" key="2">
    <source>
        <dbReference type="Proteomes" id="UP000016960"/>
    </source>
</evidence>
<dbReference type="RefSeq" id="WP_022608432.1">
    <property type="nucleotide sequence ID" value="NZ_ASSJ01000074.1"/>
</dbReference>
<protein>
    <submittedName>
        <fullName evidence="1">Uncharacterized protein</fullName>
    </submittedName>
</protein>
<reference evidence="1 2" key="1">
    <citation type="submission" date="2013-05" db="EMBL/GenBank/DDBJ databases">
        <title>Draft genome sequence of Rubidibacter lacunae KORDI 51-2.</title>
        <authorList>
            <person name="Choi D.H."/>
            <person name="Noh J.H."/>
            <person name="Kwon K.-K."/>
            <person name="Lee J.-H."/>
            <person name="Ryu J.-Y."/>
        </authorList>
    </citation>
    <scope>NUCLEOTIDE SEQUENCE [LARGE SCALE GENOMIC DNA]</scope>
    <source>
        <strain evidence="1 2">KORDI 51-2</strain>
    </source>
</reference>
<name>U5DI62_9CHRO</name>
<gene>
    <name evidence="1" type="ORF">KR51_00028800</name>
</gene>
<sequence>MDITDSTKELISQVQRLKSQFKDLASATFIDFYCQCRQGCDYLLPQQTKQSVGVFDILMLFFQCLDADSKSTFVELMWRDVVGPTLGEYQLDEQIERSLADAFASPELRESVLAWDRQPRSDGGVTLILRDLLQAIETAEAEARSKATRLPSS</sequence>
<dbReference type="InParanoid" id="U5DI62"/>